<dbReference type="InterPro" id="IPR013360">
    <property type="entry name" value="Pilus_4_PilW"/>
</dbReference>
<dbReference type="Gene3D" id="1.25.40.10">
    <property type="entry name" value="Tetratricopeptide repeat domain"/>
    <property type="match status" value="1"/>
</dbReference>
<dbReference type="SUPFAM" id="SSF48452">
    <property type="entry name" value="TPR-like"/>
    <property type="match status" value="1"/>
</dbReference>
<feature type="repeat" description="TPR" evidence="3">
    <location>
        <begin position="83"/>
        <end position="116"/>
    </location>
</feature>
<organism evidence="5">
    <name type="scientific">Candidatus Kentrum sp. LPFa</name>
    <dbReference type="NCBI Taxonomy" id="2126335"/>
    <lineage>
        <taxon>Bacteria</taxon>
        <taxon>Pseudomonadati</taxon>
        <taxon>Pseudomonadota</taxon>
        <taxon>Gammaproteobacteria</taxon>
        <taxon>Candidatus Kentrum</taxon>
    </lineage>
</organism>
<feature type="repeat" description="TPR" evidence="3">
    <location>
        <begin position="117"/>
        <end position="150"/>
    </location>
</feature>
<dbReference type="EMBL" id="CAADFP010000023">
    <property type="protein sequence ID" value="VFK25609.1"/>
    <property type="molecule type" value="Genomic_DNA"/>
</dbReference>
<evidence type="ECO:0000256" key="2">
    <source>
        <dbReference type="ARBA" id="ARBA00022803"/>
    </source>
</evidence>
<dbReference type="InterPro" id="IPR019734">
    <property type="entry name" value="TPR_rpt"/>
</dbReference>
<protein>
    <submittedName>
        <fullName evidence="5">Type IV pilus assembly protein PilF</fullName>
    </submittedName>
</protein>
<keyword evidence="4" id="KW-1133">Transmembrane helix</keyword>
<dbReference type="Pfam" id="PF13431">
    <property type="entry name" value="TPR_17"/>
    <property type="match status" value="1"/>
</dbReference>
<dbReference type="EMBL" id="CAADFM010000025">
    <property type="protein sequence ID" value="VFK09565.1"/>
    <property type="molecule type" value="Genomic_DNA"/>
</dbReference>
<sequence length="318" mass="36104">MSLSRHRDHSRSGGGFGSGLNAESTCWKHVNTTTKTFRSRSYRVRILLLPVFWMLMGCVTGCVTDSRLSSGAIDQETQKRHLAGLHTQLAIAYMEKGDNEFARERLQRALAIEPDYPNAHNALGSLRQRLNQIEKAEWRYRRAIALNPSYSEAYNNLGVLLCMTGRQIDAEGYFLKAIANPGYREPEVAMGNAGDCAYSIGDLKKAETYLRRALSFNIRLPGPLLTMATLSFAKGRALSARKYLRRYFDVATHTARSLWLGMRIEKRLGNRNAVSSYALLLKTHYPDSPEAQRLRELEIHREIHGKVSSYHDLSFFDR</sequence>
<evidence type="ECO:0000313" key="6">
    <source>
        <dbReference type="EMBL" id="VFK25609.1"/>
    </source>
</evidence>
<keyword evidence="4" id="KW-0472">Membrane</keyword>
<dbReference type="InterPro" id="IPR052346">
    <property type="entry name" value="O-mannosyl-transferase_TMTC"/>
</dbReference>
<keyword evidence="2 3" id="KW-0802">TPR repeat</keyword>
<dbReference type="PANTHER" id="PTHR44227:SF3">
    <property type="entry name" value="PROTEIN O-MANNOSYL-TRANSFERASE TMTC4"/>
    <property type="match status" value="1"/>
</dbReference>
<gene>
    <name evidence="5" type="ORF">BECKLPF1236A_GA0070988_1002512</name>
    <name evidence="6" type="ORF">BECKLPF1236C_GA0070990_1002313</name>
</gene>
<dbReference type="InterPro" id="IPR011990">
    <property type="entry name" value="TPR-like_helical_dom_sf"/>
</dbReference>
<accession>A0A450VXU0</accession>
<dbReference type="NCBIfam" id="TIGR02521">
    <property type="entry name" value="type_IV_pilW"/>
    <property type="match status" value="1"/>
</dbReference>
<dbReference type="PANTHER" id="PTHR44227">
    <property type="match status" value="1"/>
</dbReference>
<dbReference type="AlphaFoldDB" id="A0A450VXU0"/>
<dbReference type="Pfam" id="PF13414">
    <property type="entry name" value="TPR_11"/>
    <property type="match status" value="1"/>
</dbReference>
<reference evidence="5" key="1">
    <citation type="submission" date="2019-02" db="EMBL/GenBank/DDBJ databases">
        <authorList>
            <person name="Gruber-Vodicka R. H."/>
            <person name="Seah K. B. B."/>
        </authorList>
    </citation>
    <scope>NUCLEOTIDE SEQUENCE</scope>
    <source>
        <strain evidence="5">BECK_S312</strain>
        <strain evidence="6">BECK_S426</strain>
    </source>
</reference>
<dbReference type="Pfam" id="PF13181">
    <property type="entry name" value="TPR_8"/>
    <property type="match status" value="1"/>
</dbReference>
<evidence type="ECO:0000256" key="4">
    <source>
        <dbReference type="SAM" id="Phobius"/>
    </source>
</evidence>
<evidence type="ECO:0000313" key="5">
    <source>
        <dbReference type="EMBL" id="VFK09565.1"/>
    </source>
</evidence>
<evidence type="ECO:0000256" key="1">
    <source>
        <dbReference type="ARBA" id="ARBA00022737"/>
    </source>
</evidence>
<evidence type="ECO:0000256" key="3">
    <source>
        <dbReference type="PROSITE-ProRule" id="PRU00339"/>
    </source>
</evidence>
<dbReference type="PROSITE" id="PS50005">
    <property type="entry name" value="TPR"/>
    <property type="match status" value="2"/>
</dbReference>
<keyword evidence="1" id="KW-0677">Repeat</keyword>
<feature type="transmembrane region" description="Helical" evidence="4">
    <location>
        <begin position="44"/>
        <end position="63"/>
    </location>
</feature>
<name>A0A450VXU0_9GAMM</name>
<dbReference type="SMART" id="SM00028">
    <property type="entry name" value="TPR"/>
    <property type="match status" value="4"/>
</dbReference>
<keyword evidence="4" id="KW-0812">Transmembrane</keyword>
<proteinExistence type="predicted"/>